<feature type="signal peptide" evidence="2">
    <location>
        <begin position="1"/>
        <end position="17"/>
    </location>
</feature>
<organism evidence="3 4">
    <name type="scientific">Vitrella brassicaformis (strain CCMP3155)</name>
    <dbReference type="NCBI Taxonomy" id="1169540"/>
    <lineage>
        <taxon>Eukaryota</taxon>
        <taxon>Sar</taxon>
        <taxon>Alveolata</taxon>
        <taxon>Colpodellida</taxon>
        <taxon>Vitrellaceae</taxon>
        <taxon>Vitrella</taxon>
    </lineage>
</organism>
<dbReference type="AlphaFoldDB" id="A0A0G4FCJ4"/>
<dbReference type="InParanoid" id="A0A0G4FCJ4"/>
<proteinExistence type="predicted"/>
<evidence type="ECO:0000313" key="3">
    <source>
        <dbReference type="EMBL" id="CEM10948.1"/>
    </source>
</evidence>
<name>A0A0G4FCJ4_VITBC</name>
<dbReference type="VEuPathDB" id="CryptoDB:Vbra_15101"/>
<protein>
    <recommendedName>
        <fullName evidence="5">t-SNARE coiled-coil homology domain-containing protein</fullName>
    </recommendedName>
</protein>
<sequence length="156" mass="16328">MVAALFVWCLAIGGVGGYGSSTGTGHVVLFAHPLTTAHHSGSAGVGAYRLRGSSDGSHRPLLLAPSSSHTAPTLESALFAEGGGGESTGSGNDAPTQEQELRELIQTQGELIKANMELIQAQGQLIQAQQDALASIVEESRKGWEAHDKRWQDIVK</sequence>
<dbReference type="EMBL" id="CDMY01000406">
    <property type="protein sequence ID" value="CEM10948.1"/>
    <property type="molecule type" value="Genomic_DNA"/>
</dbReference>
<reference evidence="3 4" key="1">
    <citation type="submission" date="2014-11" db="EMBL/GenBank/DDBJ databases">
        <authorList>
            <person name="Zhu J."/>
            <person name="Qi W."/>
            <person name="Song R."/>
        </authorList>
    </citation>
    <scope>NUCLEOTIDE SEQUENCE [LARGE SCALE GENOMIC DNA]</scope>
</reference>
<accession>A0A0G4FCJ4</accession>
<evidence type="ECO:0000256" key="2">
    <source>
        <dbReference type="SAM" id="SignalP"/>
    </source>
</evidence>
<feature type="chain" id="PRO_5005188599" description="t-SNARE coiled-coil homology domain-containing protein" evidence="2">
    <location>
        <begin position="18"/>
        <end position="156"/>
    </location>
</feature>
<dbReference type="Proteomes" id="UP000041254">
    <property type="component" value="Unassembled WGS sequence"/>
</dbReference>
<evidence type="ECO:0008006" key="5">
    <source>
        <dbReference type="Google" id="ProtNLM"/>
    </source>
</evidence>
<evidence type="ECO:0000256" key="1">
    <source>
        <dbReference type="SAM" id="MobiDB-lite"/>
    </source>
</evidence>
<evidence type="ECO:0000313" key="4">
    <source>
        <dbReference type="Proteomes" id="UP000041254"/>
    </source>
</evidence>
<keyword evidence="2" id="KW-0732">Signal</keyword>
<gene>
    <name evidence="3" type="ORF">Vbra_15101</name>
</gene>
<feature type="region of interest" description="Disordered" evidence="1">
    <location>
        <begin position="78"/>
        <end position="97"/>
    </location>
</feature>
<keyword evidence="4" id="KW-1185">Reference proteome</keyword>